<keyword evidence="4" id="KW-1185">Reference proteome</keyword>
<protein>
    <submittedName>
        <fullName evidence="3">CPBP family intramembrane glutamic endopeptidase</fullName>
        <ecNumber evidence="3">3.4.-.-</ecNumber>
    </submittedName>
</protein>
<feature type="transmembrane region" description="Helical" evidence="1">
    <location>
        <begin position="127"/>
        <end position="145"/>
    </location>
</feature>
<proteinExistence type="predicted"/>
<feature type="domain" description="CAAX prenyl protease 2/Lysostaphin resistance protein A-like" evidence="2">
    <location>
        <begin position="127"/>
        <end position="244"/>
    </location>
</feature>
<evidence type="ECO:0000313" key="4">
    <source>
        <dbReference type="Proteomes" id="UP001284537"/>
    </source>
</evidence>
<name>A0ABU4UJT7_9GAMM</name>
<feature type="transmembrane region" description="Helical" evidence="1">
    <location>
        <begin position="47"/>
        <end position="67"/>
    </location>
</feature>
<dbReference type="EMBL" id="JAXARY010000016">
    <property type="protein sequence ID" value="MDX8128969.1"/>
    <property type="molecule type" value="Genomic_DNA"/>
</dbReference>
<dbReference type="RefSeq" id="WP_319962317.1">
    <property type="nucleotide sequence ID" value="NZ_JAXARY010000016.1"/>
</dbReference>
<gene>
    <name evidence="3" type="ORF">QLH52_16850</name>
</gene>
<feature type="transmembrane region" description="Helical" evidence="1">
    <location>
        <begin position="88"/>
        <end position="107"/>
    </location>
</feature>
<reference evidence="3 4" key="1">
    <citation type="submission" date="2023-11" db="EMBL/GenBank/DDBJ databases">
        <authorList>
            <person name="Ouyang M.-Y."/>
        </authorList>
    </citation>
    <scope>NUCLEOTIDE SEQUENCE [LARGE SCALE GENOMIC DNA]</scope>
    <source>
        <strain evidence="3 4">OY6</strain>
    </source>
</reference>
<keyword evidence="1" id="KW-0472">Membrane</keyword>
<dbReference type="Proteomes" id="UP001284537">
    <property type="component" value="Unassembled WGS sequence"/>
</dbReference>
<keyword evidence="1" id="KW-1133">Transmembrane helix</keyword>
<feature type="transmembrane region" description="Helical" evidence="1">
    <location>
        <begin position="12"/>
        <end position="35"/>
    </location>
</feature>
<evidence type="ECO:0000256" key="1">
    <source>
        <dbReference type="SAM" id="Phobius"/>
    </source>
</evidence>
<organism evidence="3 4">
    <name type="scientific">Methylomonas defluvii</name>
    <dbReference type="NCBI Taxonomy" id="3045149"/>
    <lineage>
        <taxon>Bacteria</taxon>
        <taxon>Pseudomonadati</taxon>
        <taxon>Pseudomonadota</taxon>
        <taxon>Gammaproteobacteria</taxon>
        <taxon>Methylococcales</taxon>
        <taxon>Methylococcaceae</taxon>
        <taxon>Methylomonas</taxon>
    </lineage>
</organism>
<evidence type="ECO:0000259" key="2">
    <source>
        <dbReference type="Pfam" id="PF02517"/>
    </source>
</evidence>
<feature type="transmembrane region" description="Helical" evidence="1">
    <location>
        <begin position="208"/>
        <end position="225"/>
    </location>
</feature>
<dbReference type="GO" id="GO:0016787">
    <property type="term" value="F:hydrolase activity"/>
    <property type="evidence" value="ECO:0007669"/>
    <property type="project" value="UniProtKB-KW"/>
</dbReference>
<dbReference type="Pfam" id="PF02517">
    <property type="entry name" value="Rce1-like"/>
    <property type="match status" value="1"/>
</dbReference>
<accession>A0ABU4UJT7</accession>
<keyword evidence="1" id="KW-0812">Transmembrane</keyword>
<feature type="transmembrane region" description="Helical" evidence="1">
    <location>
        <begin position="269"/>
        <end position="292"/>
    </location>
</feature>
<dbReference type="InterPro" id="IPR003675">
    <property type="entry name" value="Rce1/LyrA-like_dom"/>
</dbReference>
<comment type="caution">
    <text evidence="3">The sequence shown here is derived from an EMBL/GenBank/DDBJ whole genome shotgun (WGS) entry which is preliminary data.</text>
</comment>
<keyword evidence="3" id="KW-0378">Hydrolase</keyword>
<dbReference type="EC" id="3.4.-.-" evidence="3"/>
<evidence type="ECO:0000313" key="3">
    <source>
        <dbReference type="EMBL" id="MDX8128969.1"/>
    </source>
</evidence>
<sequence>MGRFSLIRWIVYALLPLLILVIAATTASMLGYGLLWLAGDILPLAKVISKITLVLLLLSIFPLKNYLQFSWADLGFAPKAIFFKQMGQGLALGLLTLLPVLLTLYWLDVHIWDDTRHWTVGKIAEKIGLGLFFAMLIAVGEEMLFRGLLLGALGRKMSMMAAVTISSIYYAALHFLKSKSQLVYADLTPGSGLKLIAEAFANWLNPQIISALLALFVVGVFLAILRSRVPQSLGLCIGCHAAWVWQIKVSRDLFNVNLQADSLFLVNTYYDGVVGPLVSSWLVFALIVYGVWTQWPAKAARGN</sequence>